<dbReference type="SMART" id="SM00452">
    <property type="entry name" value="STI"/>
    <property type="match status" value="1"/>
</dbReference>
<evidence type="ECO:0000256" key="1">
    <source>
        <dbReference type="ARBA" id="ARBA00005440"/>
    </source>
</evidence>
<feature type="chain" id="PRO_5026011086" evidence="3">
    <location>
        <begin position="25"/>
        <end position="205"/>
    </location>
</feature>
<dbReference type="InterPro" id="IPR011065">
    <property type="entry name" value="Kunitz_inhibitor_STI-like_sf"/>
</dbReference>
<dbReference type="InterPro" id="IPR002160">
    <property type="entry name" value="Prot_inh_Kunz-lg"/>
</dbReference>
<evidence type="ECO:0000313" key="4">
    <source>
        <dbReference type="EMBL" id="QIJ55472.1"/>
    </source>
</evidence>
<dbReference type="SUPFAM" id="SSF50386">
    <property type="entry name" value="STI-like"/>
    <property type="match status" value="1"/>
</dbReference>
<feature type="signal peptide" evidence="3">
    <location>
        <begin position="1"/>
        <end position="24"/>
    </location>
</feature>
<organism evidence="4">
    <name type="scientific">Cajanus platycarpus</name>
    <dbReference type="NCBI Taxonomy" id="2094123"/>
    <lineage>
        <taxon>Eukaryota</taxon>
        <taxon>Viridiplantae</taxon>
        <taxon>Streptophyta</taxon>
        <taxon>Embryophyta</taxon>
        <taxon>Tracheophyta</taxon>
        <taxon>Spermatophyta</taxon>
        <taxon>Magnoliopsida</taxon>
        <taxon>eudicotyledons</taxon>
        <taxon>Gunneridae</taxon>
        <taxon>Pentapetalae</taxon>
        <taxon>rosids</taxon>
        <taxon>fabids</taxon>
        <taxon>Fabales</taxon>
        <taxon>Fabaceae</taxon>
        <taxon>Papilionoideae</taxon>
        <taxon>50 kb inversion clade</taxon>
        <taxon>NPAAA clade</taxon>
        <taxon>indigoferoid/millettioid clade</taxon>
        <taxon>Phaseoleae</taxon>
        <taxon>Cajanus</taxon>
    </lineage>
</organism>
<dbReference type="PANTHER" id="PTHR33107">
    <property type="entry name" value="KUNITZ TRYPSIN INHIBITOR 2"/>
    <property type="match status" value="1"/>
</dbReference>
<dbReference type="Gene3D" id="2.80.10.50">
    <property type="match status" value="1"/>
</dbReference>
<keyword evidence="2" id="KW-1015">Disulfide bond</keyword>
<protein>
    <submittedName>
        <fullName evidence="4">Trypsin inhibitor 1B-like protein</fullName>
    </submittedName>
</protein>
<reference evidence="4" key="1">
    <citation type="submission" date="2019-03" db="EMBL/GenBank/DDBJ databases">
        <authorList>
            <person name="Rathinam M."/>
            <person name="Mishra P."/>
            <person name="Singh N.K."/>
            <person name="Rao U."/>
            <person name="Sreevathsa R."/>
        </authorList>
    </citation>
    <scope>NUCLEOTIDE SEQUENCE</scope>
</reference>
<comment type="similarity">
    <text evidence="1">Belongs to the protease inhibitor I3 (leguminous Kunitz-type inhibitor) family.</text>
</comment>
<evidence type="ECO:0000256" key="3">
    <source>
        <dbReference type="SAM" id="SignalP"/>
    </source>
</evidence>
<dbReference type="PRINTS" id="PR00291">
    <property type="entry name" value="KUNITZINHBTR"/>
</dbReference>
<keyword evidence="3" id="KW-0732">Signal</keyword>
<dbReference type="PANTHER" id="PTHR33107:SF81">
    <property type="entry name" value="TRYPSIN INHIBITOR A"/>
    <property type="match status" value="1"/>
</dbReference>
<dbReference type="Pfam" id="PF00197">
    <property type="entry name" value="Kunitz_legume"/>
    <property type="match status" value="1"/>
</dbReference>
<dbReference type="GO" id="GO:0004866">
    <property type="term" value="F:endopeptidase inhibitor activity"/>
    <property type="evidence" value="ECO:0007669"/>
    <property type="project" value="InterPro"/>
</dbReference>
<name>A0A6G7NNV7_9FABA</name>
<dbReference type="EMBL" id="MK606413">
    <property type="protein sequence ID" value="QIJ55472.1"/>
    <property type="molecule type" value="mRNA"/>
</dbReference>
<sequence length="205" mass="21399">MLSPTLLTLFVLFTFTLYPPSTTAQPVLDMYGEPAQNGGTFYILPVIRGSGGGIDQAATGNETCPLSVVQTRNEVSKGKPVTITSPAKTLFIPQGRVSVGFIAVPTCASTPSTWTVVEGLSEASAVKITGYDNTLRGGFIIEKGSSIDYSYKLSFCASDTSVCQPIGTSSDGLGNKPLVLTDTNTFEFVLQKVSSSSSSACIASA</sequence>
<dbReference type="CDD" id="cd23362">
    <property type="entry name" value="beta-trefoil_STI_WCI3-like"/>
    <property type="match status" value="1"/>
</dbReference>
<evidence type="ECO:0000256" key="2">
    <source>
        <dbReference type="ARBA" id="ARBA00023157"/>
    </source>
</evidence>
<dbReference type="AlphaFoldDB" id="A0A6G7NNV7"/>
<proteinExistence type="evidence at transcript level"/>
<accession>A0A6G7NNV7</accession>